<dbReference type="NCBIfam" id="TIGR00633">
    <property type="entry name" value="xth"/>
    <property type="match status" value="1"/>
</dbReference>
<evidence type="ECO:0000256" key="4">
    <source>
        <dbReference type="ARBA" id="ARBA00022842"/>
    </source>
</evidence>
<evidence type="ECO:0000256" key="1">
    <source>
        <dbReference type="ARBA" id="ARBA00007092"/>
    </source>
</evidence>
<feature type="binding site" evidence="6">
    <location>
        <position position="55"/>
    </location>
    <ligand>
        <name>Mg(2+)</name>
        <dbReference type="ChEBI" id="CHEBI:18420"/>
        <label>1</label>
    </ligand>
</feature>
<evidence type="ECO:0000259" key="8">
    <source>
        <dbReference type="Pfam" id="PF03372"/>
    </source>
</evidence>
<dbReference type="InterPro" id="IPR037493">
    <property type="entry name" value="ExoIII-like"/>
</dbReference>
<feature type="active site" description="Proton donor/acceptor" evidence="5">
    <location>
        <position position="174"/>
    </location>
</feature>
<dbReference type="GO" id="GO:0008311">
    <property type="term" value="F:double-stranded DNA 3'-5' DNA exonuclease activity"/>
    <property type="evidence" value="ECO:0007669"/>
    <property type="project" value="InterPro"/>
</dbReference>
<name>A0A078MJ52_9MICC</name>
<dbReference type="EMBL" id="LN483070">
    <property type="protein sequence ID" value="CEA07413.1"/>
    <property type="molecule type" value="Genomic_DNA"/>
</dbReference>
<feature type="site" description="Interaction with DNA substrate" evidence="7">
    <location>
        <position position="278"/>
    </location>
</feature>
<comment type="similarity">
    <text evidence="1">Belongs to the DNA repair enzymes AP/ExoA family.</text>
</comment>
<accession>A0A078MJ52</accession>
<dbReference type="Pfam" id="PF03372">
    <property type="entry name" value="Exo_endo_phos"/>
    <property type="match status" value="1"/>
</dbReference>
<feature type="binding site" evidence="6">
    <location>
        <position position="176"/>
    </location>
    <ligand>
        <name>Mg(2+)</name>
        <dbReference type="ChEBI" id="CHEBI:18420"/>
        <label>1</label>
    </ligand>
</feature>
<keyword evidence="6" id="KW-0464">Manganese</keyword>
<dbReference type="Gene3D" id="3.60.10.10">
    <property type="entry name" value="Endonuclease/exonuclease/phosphatase"/>
    <property type="match status" value="1"/>
</dbReference>
<evidence type="ECO:0000256" key="5">
    <source>
        <dbReference type="PIRSR" id="PIRSR604808-1"/>
    </source>
</evidence>
<evidence type="ECO:0000313" key="9">
    <source>
        <dbReference type="EMBL" id="CEA07413.1"/>
    </source>
</evidence>
<feature type="domain" description="Endonuclease/exonuclease/phosphatase" evidence="8">
    <location>
        <begin position="24"/>
        <end position="278"/>
    </location>
</feature>
<feature type="binding site" evidence="6">
    <location>
        <position position="278"/>
    </location>
    <ligand>
        <name>Mg(2+)</name>
        <dbReference type="ChEBI" id="CHEBI:18420"/>
        <label>1</label>
    </ligand>
</feature>
<dbReference type="InterPro" id="IPR004808">
    <property type="entry name" value="AP_endonuc_1"/>
</dbReference>
<keyword evidence="3" id="KW-0378">Hydrolase</keyword>
<dbReference type="InterPro" id="IPR036691">
    <property type="entry name" value="Endo/exonu/phosph_ase_sf"/>
</dbReference>
<protein>
    <submittedName>
        <fullName evidence="9">Exodeoxyribonuclease</fullName>
    </submittedName>
</protein>
<feature type="site" description="Transition state stabilizer" evidence="7">
    <location>
        <position position="176"/>
    </location>
</feature>
<dbReference type="PANTHER" id="PTHR43250">
    <property type="entry name" value="EXODEOXYRIBONUCLEASE III"/>
    <property type="match status" value="1"/>
</dbReference>
<dbReference type="GO" id="GO:0046872">
    <property type="term" value="F:metal ion binding"/>
    <property type="evidence" value="ECO:0007669"/>
    <property type="project" value="UniProtKB-KW"/>
</dbReference>
<feature type="active site" evidence="5">
    <location>
        <position position="134"/>
    </location>
</feature>
<proteinExistence type="inferred from homology"/>
<reference evidence="9" key="1">
    <citation type="submission" date="2014-07" db="EMBL/GenBank/DDBJ databases">
        <authorList>
            <person name="Urmite Genomes Urmite Genomes"/>
        </authorList>
    </citation>
    <scope>NUCLEOTIDE SEQUENCE</scope>
    <source>
        <strain evidence="9">11W110_air</strain>
    </source>
</reference>
<dbReference type="PANTHER" id="PTHR43250:SF2">
    <property type="entry name" value="EXODEOXYRIBONUCLEASE III"/>
    <property type="match status" value="1"/>
</dbReference>
<feature type="binding site" evidence="6">
    <location>
        <position position="27"/>
    </location>
    <ligand>
        <name>Mg(2+)</name>
        <dbReference type="ChEBI" id="CHEBI:18420"/>
        <label>1</label>
    </ligand>
</feature>
<dbReference type="PROSITE" id="PS51435">
    <property type="entry name" value="AP_NUCLEASE_F1_4"/>
    <property type="match status" value="1"/>
</dbReference>
<feature type="site" description="Important for catalytic activity" evidence="7">
    <location>
        <position position="248"/>
    </location>
</feature>
<evidence type="ECO:0000256" key="7">
    <source>
        <dbReference type="PIRSR" id="PIRSR604808-3"/>
    </source>
</evidence>
<gene>
    <name evidence="9" type="primary">exoA</name>
    <name evidence="9" type="ORF">BN1051_00726</name>
</gene>
<dbReference type="PATRIC" id="fig|1461584.3.peg.717"/>
<dbReference type="InterPro" id="IPR005135">
    <property type="entry name" value="Endo/exonuclease/phosphatase"/>
</dbReference>
<dbReference type="SUPFAM" id="SSF56219">
    <property type="entry name" value="DNase I-like"/>
    <property type="match status" value="1"/>
</dbReference>
<comment type="cofactor">
    <cofactor evidence="6">
        <name>Mg(2+)</name>
        <dbReference type="ChEBI" id="CHEBI:18420"/>
    </cofactor>
    <cofactor evidence="6">
        <name>Mn(2+)</name>
        <dbReference type="ChEBI" id="CHEBI:29035"/>
    </cofactor>
    <text evidence="6">Probably binds two magnesium or manganese ions per subunit.</text>
</comment>
<evidence type="ECO:0000256" key="3">
    <source>
        <dbReference type="ARBA" id="ARBA00022801"/>
    </source>
</evidence>
<keyword evidence="4 6" id="KW-0460">Magnesium</keyword>
<keyword evidence="2 6" id="KW-0479">Metal-binding</keyword>
<sequence length="287" mass="31907">MNAALTGQQETATAAKPEGALRIASVNVNGIRAAYKRGMADWLAARDVDILCLQEVRAPDAIVRQLLGEDWHILHAECENKGRAGVLIASRQAPSAERHHIGDDYFELSGRWVEADFKVSVQGAEKTLTVVSAYVHSGEADTPKQVDKYRFLDVMSERLPALAQASDFGLVVGDLNVGHTTLDIKNWKGNVKKAGFLPEERAYFDRFFGEEIGWRDVARQLAGDVDGPYTWWSWRGQAFDNDAGWRIDYHMATPGLAERAVSAVVDRAPTYAERFSDHAPLVVDYQF</sequence>
<feature type="active site" description="Proton acceptor" evidence="5">
    <location>
        <position position="278"/>
    </location>
</feature>
<feature type="binding site" evidence="6">
    <location>
        <position position="277"/>
    </location>
    <ligand>
        <name>Mg(2+)</name>
        <dbReference type="ChEBI" id="CHEBI:18420"/>
        <label>1</label>
    </ligand>
</feature>
<feature type="binding site" evidence="6">
    <location>
        <position position="174"/>
    </location>
    <ligand>
        <name>Mg(2+)</name>
        <dbReference type="ChEBI" id="CHEBI:18420"/>
        <label>1</label>
    </ligand>
</feature>
<dbReference type="CDD" id="cd10281">
    <property type="entry name" value="Nape_like_AP-endo"/>
    <property type="match status" value="1"/>
</dbReference>
<evidence type="ECO:0000256" key="2">
    <source>
        <dbReference type="ARBA" id="ARBA00022723"/>
    </source>
</evidence>
<dbReference type="GO" id="GO:0006281">
    <property type="term" value="P:DNA repair"/>
    <property type="evidence" value="ECO:0007669"/>
    <property type="project" value="InterPro"/>
</dbReference>
<dbReference type="AlphaFoldDB" id="A0A078MJ52"/>
<evidence type="ECO:0000256" key="6">
    <source>
        <dbReference type="PIRSR" id="PIRSR604808-2"/>
    </source>
</evidence>
<organism evidence="9">
    <name type="scientific">Arthrobacter saudimassiliensis</name>
    <dbReference type="NCBI Taxonomy" id="1461584"/>
    <lineage>
        <taxon>Bacteria</taxon>
        <taxon>Bacillati</taxon>
        <taxon>Actinomycetota</taxon>
        <taxon>Actinomycetes</taxon>
        <taxon>Micrococcales</taxon>
        <taxon>Micrococcaceae</taxon>
        <taxon>Arthrobacter</taxon>
    </lineage>
</organism>